<keyword evidence="4 11" id="KW-0119">Carbohydrate metabolism</keyword>
<evidence type="ECO:0000256" key="10">
    <source>
        <dbReference type="PROSITE-ProRule" id="PRU10057"/>
    </source>
</evidence>
<dbReference type="PANTHER" id="PTHR34876:SF2">
    <property type="entry name" value="GLUCANASE"/>
    <property type="match status" value="1"/>
</dbReference>
<dbReference type="EMBL" id="MU839038">
    <property type="protein sequence ID" value="KAK1762366.1"/>
    <property type="molecule type" value="Genomic_DNA"/>
</dbReference>
<evidence type="ECO:0000256" key="7">
    <source>
        <dbReference type="PIRSR" id="PIRSR001100-1"/>
    </source>
</evidence>
<evidence type="ECO:0000256" key="2">
    <source>
        <dbReference type="ARBA" id="ARBA00022801"/>
    </source>
</evidence>
<proteinExistence type="inferred from homology"/>
<dbReference type="InterPro" id="IPR001524">
    <property type="entry name" value="Glyco_hydro_6_CS"/>
</dbReference>
<dbReference type="SUPFAM" id="SSF51989">
    <property type="entry name" value="Glycosyl hydrolases family 6, cellulases"/>
    <property type="match status" value="1"/>
</dbReference>
<evidence type="ECO:0000256" key="11">
    <source>
        <dbReference type="RuleBase" id="RU361186"/>
    </source>
</evidence>
<dbReference type="PRINTS" id="PR00733">
    <property type="entry name" value="GLHYDRLASE6"/>
</dbReference>
<dbReference type="PANTHER" id="PTHR34876">
    <property type="match status" value="1"/>
</dbReference>
<feature type="active site" description="Proton donor" evidence="7 10">
    <location>
        <position position="164"/>
    </location>
</feature>
<reference evidence="12" key="1">
    <citation type="submission" date="2023-06" db="EMBL/GenBank/DDBJ databases">
        <title>Genome-scale phylogeny and comparative genomics of the fungal order Sordariales.</title>
        <authorList>
            <consortium name="Lawrence Berkeley National Laboratory"/>
            <person name="Hensen N."/>
            <person name="Bonometti L."/>
            <person name="Westerberg I."/>
            <person name="Brannstrom I.O."/>
            <person name="Guillou S."/>
            <person name="Cros-Aarteil S."/>
            <person name="Calhoun S."/>
            <person name="Haridas S."/>
            <person name="Kuo A."/>
            <person name="Mondo S."/>
            <person name="Pangilinan J."/>
            <person name="Riley R."/>
            <person name="Labutti K."/>
            <person name="Andreopoulos B."/>
            <person name="Lipzen A."/>
            <person name="Chen C."/>
            <person name="Yanf M."/>
            <person name="Daum C."/>
            <person name="Ng V."/>
            <person name="Clum A."/>
            <person name="Steindorff A."/>
            <person name="Ohm R."/>
            <person name="Martin F."/>
            <person name="Silar P."/>
            <person name="Natvig D."/>
            <person name="Lalanne C."/>
            <person name="Gautier V."/>
            <person name="Ament-Velasquez S.L."/>
            <person name="Kruys A."/>
            <person name="Hutchinson M.I."/>
            <person name="Powell A.J."/>
            <person name="Barry K."/>
            <person name="Miller A.N."/>
            <person name="Grigoriev I.V."/>
            <person name="Debuchy R."/>
            <person name="Gladieux P."/>
            <person name="Thoren M.H."/>
            <person name="Johannesson H."/>
        </authorList>
    </citation>
    <scope>NUCLEOTIDE SEQUENCE</scope>
    <source>
        <strain evidence="12">8032-3</strain>
    </source>
</reference>
<evidence type="ECO:0000256" key="1">
    <source>
        <dbReference type="ARBA" id="ARBA00022729"/>
    </source>
</evidence>
<evidence type="ECO:0000256" key="6">
    <source>
        <dbReference type="ARBA" id="ARBA00023326"/>
    </source>
</evidence>
<feature type="binding site" evidence="8">
    <location>
        <position position="340"/>
    </location>
    <ligand>
        <name>substrate</name>
    </ligand>
</feature>
<name>A0AAJ0BUP4_9PEZI</name>
<comment type="similarity">
    <text evidence="11">Belongs to the glycosyl hydrolase family 6.</text>
</comment>
<dbReference type="Proteomes" id="UP001244011">
    <property type="component" value="Unassembled WGS sequence"/>
</dbReference>
<evidence type="ECO:0000256" key="8">
    <source>
        <dbReference type="PIRSR" id="PIRSR001100-2"/>
    </source>
</evidence>
<feature type="binding site" evidence="8">
    <location>
        <position position="209"/>
    </location>
    <ligand>
        <name>substrate</name>
    </ligand>
</feature>
<evidence type="ECO:0000256" key="4">
    <source>
        <dbReference type="ARBA" id="ARBA00023277"/>
    </source>
</evidence>
<keyword evidence="2 11" id="KW-0378">Hydrolase</keyword>
<keyword evidence="6 11" id="KW-0624">Polysaccharide degradation</keyword>
<evidence type="ECO:0000256" key="3">
    <source>
        <dbReference type="ARBA" id="ARBA00023001"/>
    </source>
</evidence>
<dbReference type="EC" id="3.2.1.-" evidence="11"/>
<organism evidence="12 13">
    <name type="scientific">Phialemonium atrogriseum</name>
    <dbReference type="NCBI Taxonomy" id="1093897"/>
    <lineage>
        <taxon>Eukaryota</taxon>
        <taxon>Fungi</taxon>
        <taxon>Dikarya</taxon>
        <taxon>Ascomycota</taxon>
        <taxon>Pezizomycotina</taxon>
        <taxon>Sordariomycetes</taxon>
        <taxon>Sordariomycetidae</taxon>
        <taxon>Cephalothecales</taxon>
        <taxon>Cephalothecaceae</taxon>
        <taxon>Phialemonium</taxon>
    </lineage>
</organism>
<evidence type="ECO:0000256" key="5">
    <source>
        <dbReference type="ARBA" id="ARBA00023295"/>
    </source>
</evidence>
<dbReference type="Gene3D" id="3.20.20.40">
    <property type="entry name" value="1, 4-beta cellobiohydrolase"/>
    <property type="match status" value="1"/>
</dbReference>
<accession>A0AAJ0BUP4</accession>
<dbReference type="RefSeq" id="XP_060278579.1">
    <property type="nucleotide sequence ID" value="XM_060430744.1"/>
</dbReference>
<feature type="active site" description="Proton acceptor" evidence="7">
    <location>
        <position position="346"/>
    </location>
</feature>
<dbReference type="GO" id="GO:0004553">
    <property type="term" value="F:hydrolase activity, hydrolyzing O-glycosyl compounds"/>
    <property type="evidence" value="ECO:0007669"/>
    <property type="project" value="InterPro"/>
</dbReference>
<dbReference type="PROSITE" id="PS00656">
    <property type="entry name" value="GLYCOSYL_HYDROL_F6_2"/>
    <property type="match status" value="1"/>
</dbReference>
<feature type="signal peptide" evidence="11">
    <location>
        <begin position="1"/>
        <end position="17"/>
    </location>
</feature>
<dbReference type="GeneID" id="85313931"/>
<dbReference type="InterPro" id="IPR016288">
    <property type="entry name" value="Beta_cellobiohydrolase"/>
</dbReference>
<dbReference type="Pfam" id="PF01341">
    <property type="entry name" value="Glyco_hydro_6"/>
    <property type="match status" value="1"/>
</dbReference>
<feature type="chain" id="PRO_5042317252" description="Glucanase" evidence="11">
    <location>
        <begin position="18"/>
        <end position="391"/>
    </location>
</feature>
<dbReference type="AlphaFoldDB" id="A0AAJ0BUP4"/>
<feature type="active site" evidence="9">
    <location>
        <position position="119"/>
    </location>
</feature>
<keyword evidence="5 11" id="KW-0326">Glycosidase</keyword>
<dbReference type="PIRSF" id="PIRSF001100">
    <property type="entry name" value="Beta_cellobiohydrolase"/>
    <property type="match status" value="1"/>
</dbReference>
<feature type="binding site" evidence="8">
    <location>
        <position position="87"/>
    </location>
    <ligand>
        <name>substrate</name>
    </ligand>
</feature>
<feature type="binding site" evidence="8">
    <location>
        <position position="212"/>
    </location>
    <ligand>
        <name>substrate</name>
    </ligand>
</feature>
<evidence type="ECO:0000313" key="12">
    <source>
        <dbReference type="EMBL" id="KAK1762366.1"/>
    </source>
</evidence>
<comment type="caution">
    <text evidence="12">The sequence shown here is derived from an EMBL/GenBank/DDBJ whole genome shotgun (WGS) entry which is preliminary data.</text>
</comment>
<keyword evidence="13" id="KW-1185">Reference proteome</keyword>
<feature type="binding site" evidence="8">
    <location>
        <position position="344"/>
    </location>
    <ligand>
        <name>substrate</name>
    </ligand>
</feature>
<dbReference type="InterPro" id="IPR036434">
    <property type="entry name" value="Beta_cellobiohydrolase_sf"/>
</dbReference>
<feature type="binding site" evidence="8">
    <location>
        <position position="85"/>
    </location>
    <ligand>
        <name>substrate</name>
    </ligand>
</feature>
<dbReference type="GO" id="GO:0030245">
    <property type="term" value="P:cellulose catabolic process"/>
    <property type="evidence" value="ECO:0007669"/>
    <property type="project" value="UniProtKB-KW"/>
</dbReference>
<evidence type="ECO:0000313" key="13">
    <source>
        <dbReference type="Proteomes" id="UP001244011"/>
    </source>
</evidence>
<protein>
    <recommendedName>
        <fullName evidence="11">Glucanase</fullName>
        <ecNumber evidence="11">3.2.1.-</ecNumber>
    </recommendedName>
</protein>
<dbReference type="PROSITE" id="PS00655">
    <property type="entry name" value="GLYCOSYL_HYDROL_F6_1"/>
    <property type="match status" value="1"/>
</dbReference>
<sequence>MKLSQSALLAFAAAVLAAPPSEPRQTTAGCSSDVTLDPSTNAFKKYTLHANTFYRSEVEAAVKTMTDSSLAAAAAKVADVGSFLWLDTIENIGRLEPALADVPCDHILGLVIYDLPGRDCAAKASNGELKVGEIDKYKTSYIDPIVKILKAHSNTAFALVIEPDSLPNLVTNADLQTCKDSAAGYREGVAYALKSLNLPNVVMYVDAGHGGWLGWDANLDPGAEELAKVYKDAGSPKQVRGFATNTAGWNSWDESPGEFSTASDAKYDSCQNEKIYVDTFSPLLKKNGMPGYAIVDTGRNAVTGLRDEWGDWCNVDGAGFGVRPTANTGDDLADAFVWIKPGGESDGTSDESATRYDSFCGKPDAFKPSPEAGTWNQAYFEMLLKNAKPAF</sequence>
<evidence type="ECO:0000256" key="9">
    <source>
        <dbReference type="PROSITE-ProRule" id="PRU10056"/>
    </source>
</evidence>
<gene>
    <name evidence="12" type="ORF">QBC33DRAFT_574237</name>
</gene>
<keyword evidence="1 11" id="KW-0732">Signal</keyword>
<dbReference type="FunFam" id="3.20.20.40:FF:000001">
    <property type="entry name" value="Glucanase"/>
    <property type="match status" value="1"/>
</dbReference>
<keyword evidence="3 11" id="KW-0136">Cellulose degradation</keyword>
<feature type="binding site" evidence="8">
    <location>
        <position position="312"/>
    </location>
    <ligand>
        <name>substrate</name>
    </ligand>
</feature>